<dbReference type="GO" id="GO:0016787">
    <property type="term" value="F:hydrolase activity"/>
    <property type="evidence" value="ECO:0007669"/>
    <property type="project" value="UniProtKB-KW"/>
</dbReference>
<dbReference type="EMBL" id="RCWJ01000003">
    <property type="protein sequence ID" value="RLQ82719.1"/>
    <property type="molecule type" value="Genomic_DNA"/>
</dbReference>
<evidence type="ECO:0000313" key="4">
    <source>
        <dbReference type="Proteomes" id="UP000282460"/>
    </source>
</evidence>
<dbReference type="Pfam" id="PF07859">
    <property type="entry name" value="Abhydrolase_3"/>
    <property type="match status" value="1"/>
</dbReference>
<comment type="caution">
    <text evidence="3">The sequence shown here is derived from an EMBL/GenBank/DDBJ whole genome shotgun (WGS) entry which is preliminary data.</text>
</comment>
<evidence type="ECO:0000259" key="2">
    <source>
        <dbReference type="Pfam" id="PF07859"/>
    </source>
</evidence>
<gene>
    <name evidence="3" type="ORF">D9V28_12260</name>
</gene>
<protein>
    <submittedName>
        <fullName evidence="3">Alpha/beta hydrolase</fullName>
    </submittedName>
</protein>
<feature type="domain" description="Alpha/beta hydrolase fold-3" evidence="2">
    <location>
        <begin position="36"/>
        <end position="252"/>
    </location>
</feature>
<accession>A0A3L7IX82</accession>
<dbReference type="AlphaFoldDB" id="A0A3L7IX82"/>
<organism evidence="3 4">
    <name type="scientific">Mycetocola zhadangensis</name>
    <dbReference type="NCBI Taxonomy" id="1164595"/>
    <lineage>
        <taxon>Bacteria</taxon>
        <taxon>Bacillati</taxon>
        <taxon>Actinomycetota</taxon>
        <taxon>Actinomycetes</taxon>
        <taxon>Micrococcales</taxon>
        <taxon>Microbacteriaceae</taxon>
        <taxon>Mycetocola</taxon>
    </lineage>
</organism>
<sequence length="291" mass="31349">MDVTVQDDEIDGPFGPVPVRRYSPVAGGSDALAPTVVWLHGGGFFRGSLNQPEADSVAHALARQGYPVVTVDYRLAPLPLLGWLGSRQKRSNRYPVAVGDVLAVVQRLSNSVGDAIVLGGASAGACIAAGAALRYQDEGGKLSGVLLAYGFFHRTHPATMEKGHRPRGHRRFTHSRWALNLMNRNYLGRAPASADCYAFPGGGDLTGFPPTLHLIAERDGMRPSAELFVAELEAVGSSVERHLISGSKHAFLNHPNGNEFATGVELMSQWLNRDAPHERTHEDESAFGLRL</sequence>
<name>A0A3L7IX82_9MICO</name>
<proteinExistence type="predicted"/>
<dbReference type="InterPro" id="IPR013094">
    <property type="entry name" value="AB_hydrolase_3"/>
</dbReference>
<dbReference type="Proteomes" id="UP000282460">
    <property type="component" value="Unassembled WGS sequence"/>
</dbReference>
<evidence type="ECO:0000256" key="1">
    <source>
        <dbReference type="ARBA" id="ARBA00022801"/>
    </source>
</evidence>
<dbReference type="RefSeq" id="WP_121660022.1">
    <property type="nucleotide sequence ID" value="NZ_BMEK01000003.1"/>
</dbReference>
<evidence type="ECO:0000313" key="3">
    <source>
        <dbReference type="EMBL" id="RLQ82719.1"/>
    </source>
</evidence>
<dbReference type="Gene3D" id="3.40.50.1820">
    <property type="entry name" value="alpha/beta hydrolase"/>
    <property type="match status" value="1"/>
</dbReference>
<dbReference type="InterPro" id="IPR029058">
    <property type="entry name" value="AB_hydrolase_fold"/>
</dbReference>
<dbReference type="OrthoDB" id="3181909at2"/>
<keyword evidence="1 3" id="KW-0378">Hydrolase</keyword>
<dbReference type="SUPFAM" id="SSF53474">
    <property type="entry name" value="alpha/beta-Hydrolases"/>
    <property type="match status" value="1"/>
</dbReference>
<dbReference type="PANTHER" id="PTHR48081">
    <property type="entry name" value="AB HYDROLASE SUPERFAMILY PROTEIN C4A8.06C"/>
    <property type="match status" value="1"/>
</dbReference>
<dbReference type="InterPro" id="IPR050300">
    <property type="entry name" value="GDXG_lipolytic_enzyme"/>
</dbReference>
<reference evidence="3 4" key="1">
    <citation type="submission" date="2018-10" db="EMBL/GenBank/DDBJ databases">
        <authorList>
            <person name="Li J."/>
        </authorList>
    </citation>
    <scope>NUCLEOTIDE SEQUENCE [LARGE SCALE GENOMIC DNA]</scope>
    <source>
        <strain evidence="3 4">ZD1-4</strain>
    </source>
</reference>
<keyword evidence="4" id="KW-1185">Reference proteome</keyword>